<feature type="transmembrane region" description="Helical" evidence="1">
    <location>
        <begin position="12"/>
        <end position="31"/>
    </location>
</feature>
<feature type="transmembrane region" description="Helical" evidence="1">
    <location>
        <begin position="64"/>
        <end position="80"/>
    </location>
</feature>
<organism evidence="2">
    <name type="scientific">Vibrio parahaemolyticus</name>
    <dbReference type="NCBI Taxonomy" id="670"/>
    <lineage>
        <taxon>Bacteria</taxon>
        <taxon>Pseudomonadati</taxon>
        <taxon>Pseudomonadota</taxon>
        <taxon>Gammaproteobacteria</taxon>
        <taxon>Vibrionales</taxon>
        <taxon>Vibrionaceae</taxon>
        <taxon>Vibrio</taxon>
    </lineage>
</organism>
<dbReference type="EMBL" id="MT898044">
    <property type="protein sequence ID" value="QOS16202.1"/>
    <property type="molecule type" value="Genomic_DNA"/>
</dbReference>
<reference evidence="2" key="1">
    <citation type="submission" date="2020-08" db="EMBL/GenBank/DDBJ databases">
        <title>Genetic structure, function and evolution of capsule biosynthesis loci in Vibrio parahaemolyticus.</title>
        <authorList>
            <person name="Li L."/>
            <person name="Bian S."/>
        </authorList>
    </citation>
    <scope>NUCLEOTIDE SEQUENCE</scope>
    <source>
        <strain evidence="2">VP356</strain>
    </source>
</reference>
<name>A0A7M1VLY4_VIBPH</name>
<keyword evidence="1" id="KW-1133">Transmembrane helix</keyword>
<keyword evidence="1" id="KW-0812">Transmembrane</keyword>
<gene>
    <name evidence="2" type="ORF">VP356_00028</name>
</gene>
<proteinExistence type="predicted"/>
<feature type="transmembrane region" description="Helical" evidence="1">
    <location>
        <begin position="235"/>
        <end position="254"/>
    </location>
</feature>
<feature type="transmembrane region" description="Helical" evidence="1">
    <location>
        <begin position="116"/>
        <end position="138"/>
    </location>
</feature>
<protein>
    <recommendedName>
        <fullName evidence="3">Wzy</fullName>
    </recommendedName>
</protein>
<feature type="transmembrane region" description="Helical" evidence="1">
    <location>
        <begin position="344"/>
        <end position="372"/>
    </location>
</feature>
<dbReference type="AlphaFoldDB" id="A0A7M1VLY4"/>
<evidence type="ECO:0008006" key="3">
    <source>
        <dbReference type="Google" id="ProtNLM"/>
    </source>
</evidence>
<feature type="transmembrane region" description="Helical" evidence="1">
    <location>
        <begin position="205"/>
        <end position="229"/>
    </location>
</feature>
<feature type="transmembrane region" description="Helical" evidence="1">
    <location>
        <begin position="315"/>
        <end position="337"/>
    </location>
</feature>
<feature type="transmembrane region" description="Helical" evidence="1">
    <location>
        <begin position="86"/>
        <end position="104"/>
    </location>
</feature>
<evidence type="ECO:0000313" key="2">
    <source>
        <dbReference type="EMBL" id="QOS16202.1"/>
    </source>
</evidence>
<accession>A0A7M1VLY4</accession>
<evidence type="ECO:0000256" key="1">
    <source>
        <dbReference type="SAM" id="Phobius"/>
    </source>
</evidence>
<feature type="transmembrane region" description="Helical" evidence="1">
    <location>
        <begin position="275"/>
        <end position="295"/>
    </location>
</feature>
<sequence>MMNRVNVADKKFKLFFFFACLFFTLRSYYFYSISLAPGPVIASAILLFLFLICNPVLTKAEFRFVSILVLIFALSSLGALVSDKPYINSIIGLVINVIIFLSIISLKDKIKSSLNVLNYLFLIHALFFLIQLLAYYLFNEKIDFLQPITGEVQRVSGFERIEDHGGVAVFRPSGLFSEPSSYCAFMITLLWISKKSSFLNSKIEALVLFTIFISFSISGIVFSICYIFLTNVNNLTFKKVLSIIIMSSIFLFMMQDQIISYYNYRILNLDSDNSTGERMLMFTIFYDLDLIYQLFGSGVGNDIIDIPLTTIPSLLVYLGIIGTLIFIIYISILFIHYKVSIDSTIFLIVISFNFYKISNPYVWFILAMLLIVSNKDDYLGSDEKKYNA</sequence>
<feature type="transmembrane region" description="Helical" evidence="1">
    <location>
        <begin position="37"/>
        <end position="57"/>
    </location>
</feature>
<keyword evidence="1" id="KW-0472">Membrane</keyword>